<dbReference type="AlphaFoldDB" id="A0A074L309"/>
<dbReference type="Pfam" id="PF12904">
    <property type="entry name" value="Collagen_bind_2"/>
    <property type="match status" value="1"/>
</dbReference>
<sequence>MGAFIMLFLISCEPASQEQTETDQRHGLPKLKISDNQRFFATESGEPFFWLGDTAWLLFGKLDREETEKYLDDRKEKGFNIIQIMTLHTVGAVNAYGDSALVNQDVARPLTTEGTDYGDGDAYDFWDHVDFVIDKAEERGIYVAMVPIWGSNVRAGHVDRDQVEIYGKFLSDRYGNRNHIVWLNGGDVPGSDSTEVWNRLGETLRANNPDQLITFHPRGRTQSSDWFADEDWMDFHMFQSGHRRYDQDDTEKAYGEDNWRYVKADYDLDRRMPTLDGEPSYEGIPIGLHDPKEGFWDDNAVRRYGYWSVFAGAAGYTYGHSAIMQMHRPIDETGAYGNEMYWTEALDAPGASQMIHLKNLMLDFDYFDREPAQELVANQGERYDYLVATKGKGYALIYTYTGRDIAINMDELGRNEVEAKWFNPRTGEYSNIGRMSGDRVQEFKPDGEEQDGNDWVLVLTYE</sequence>
<evidence type="ECO:0000313" key="3">
    <source>
        <dbReference type="EMBL" id="KEO74253.1"/>
    </source>
</evidence>
<evidence type="ECO:0000259" key="2">
    <source>
        <dbReference type="Pfam" id="PF13204"/>
    </source>
</evidence>
<accession>A0A074L309</accession>
<feature type="domain" description="Apiosidase-like catalytic" evidence="2">
    <location>
        <begin position="34"/>
        <end position="367"/>
    </location>
</feature>
<evidence type="ECO:0000259" key="1">
    <source>
        <dbReference type="Pfam" id="PF12904"/>
    </source>
</evidence>
<dbReference type="PANTHER" id="PTHR37836:SF3">
    <property type="entry name" value="ENDOGLUCANASE"/>
    <property type="match status" value="1"/>
</dbReference>
<dbReference type="InterPro" id="IPR024749">
    <property type="entry name" value="Collagen-bd_put"/>
</dbReference>
<reference evidence="3 4" key="1">
    <citation type="submission" date="2014-04" db="EMBL/GenBank/DDBJ databases">
        <title>Characterization and application of a salt tolerant electro-active bacterium.</title>
        <authorList>
            <person name="Yang L."/>
            <person name="Wei S."/>
            <person name="Tay Q.X.M."/>
        </authorList>
    </citation>
    <scope>NUCLEOTIDE SEQUENCE [LARGE SCALE GENOMIC DNA]</scope>
    <source>
        <strain evidence="3 4">LY1</strain>
    </source>
</reference>
<dbReference type="eggNOG" id="COG2730">
    <property type="taxonomic scope" value="Bacteria"/>
</dbReference>
<evidence type="ECO:0000313" key="4">
    <source>
        <dbReference type="Proteomes" id="UP000027821"/>
    </source>
</evidence>
<dbReference type="SUPFAM" id="SSF51445">
    <property type="entry name" value="(Trans)glycosidases"/>
    <property type="match status" value="1"/>
</dbReference>
<dbReference type="Gene3D" id="3.20.20.80">
    <property type="entry name" value="Glycosidases"/>
    <property type="match status" value="1"/>
</dbReference>
<feature type="domain" description="Putative collagen-binding" evidence="1">
    <location>
        <begin position="371"/>
        <end position="459"/>
    </location>
</feature>
<dbReference type="PANTHER" id="PTHR37836">
    <property type="entry name" value="LMO1036 PROTEIN"/>
    <property type="match status" value="1"/>
</dbReference>
<dbReference type="EMBL" id="JMIH01000016">
    <property type="protein sequence ID" value="KEO74253.1"/>
    <property type="molecule type" value="Genomic_DNA"/>
</dbReference>
<keyword evidence="4" id="KW-1185">Reference proteome</keyword>
<dbReference type="STRING" id="1048983.EL17_08965"/>
<evidence type="ECO:0008006" key="5">
    <source>
        <dbReference type="Google" id="ProtNLM"/>
    </source>
</evidence>
<protein>
    <recommendedName>
        <fullName evidence="5">Glycoside hydrolase</fullName>
    </recommendedName>
</protein>
<name>A0A074L309_9BACT</name>
<gene>
    <name evidence="3" type="ORF">EL17_08965</name>
</gene>
<dbReference type="InterPro" id="IPR017853">
    <property type="entry name" value="GH"/>
</dbReference>
<organism evidence="3 4">
    <name type="scientific">Anditalea andensis</name>
    <dbReference type="NCBI Taxonomy" id="1048983"/>
    <lineage>
        <taxon>Bacteria</taxon>
        <taxon>Pseudomonadati</taxon>
        <taxon>Bacteroidota</taxon>
        <taxon>Cytophagia</taxon>
        <taxon>Cytophagales</taxon>
        <taxon>Cytophagaceae</taxon>
        <taxon>Anditalea</taxon>
    </lineage>
</organism>
<dbReference type="Pfam" id="PF13204">
    <property type="entry name" value="Apiosidase"/>
    <property type="match status" value="1"/>
</dbReference>
<dbReference type="InterPro" id="IPR025277">
    <property type="entry name" value="Apiosidase-like_cat_dom"/>
</dbReference>
<proteinExistence type="predicted"/>
<dbReference type="Proteomes" id="UP000027821">
    <property type="component" value="Unassembled WGS sequence"/>
</dbReference>
<comment type="caution">
    <text evidence="3">The sequence shown here is derived from an EMBL/GenBank/DDBJ whole genome shotgun (WGS) entry which is preliminary data.</text>
</comment>